<reference evidence="2 3" key="1">
    <citation type="submission" date="2016-10" db="EMBL/GenBank/DDBJ databases">
        <authorList>
            <person name="Varghese N."/>
            <person name="Submissions S."/>
        </authorList>
    </citation>
    <scope>NUCLEOTIDE SEQUENCE [LARGE SCALE GENOMIC DNA]</scope>
    <source>
        <strain evidence="2 3">DSM 2260</strain>
    </source>
</reference>
<evidence type="ECO:0000313" key="4">
    <source>
        <dbReference type="Proteomes" id="UP000321224"/>
    </source>
</evidence>
<evidence type="ECO:0000313" key="3">
    <source>
        <dbReference type="Proteomes" id="UP000198717"/>
    </source>
</evidence>
<evidence type="ECO:0000313" key="1">
    <source>
        <dbReference type="EMBL" id="GEL75444.1"/>
    </source>
</evidence>
<evidence type="ECO:0000313" key="2">
    <source>
        <dbReference type="EMBL" id="SDE54015.1"/>
    </source>
</evidence>
<gene>
    <name evidence="1" type="ORF">MVI01_72280</name>
    <name evidence="2" type="ORF">SAMN04488504_108122</name>
</gene>
<accession>A0A511HQ12</accession>
<dbReference type="Proteomes" id="UP000198717">
    <property type="component" value="Unassembled WGS sequence"/>
</dbReference>
<dbReference type="EMBL" id="BJVY01000074">
    <property type="protein sequence ID" value="GEL75444.1"/>
    <property type="molecule type" value="Genomic_DNA"/>
</dbReference>
<dbReference type="RefSeq" id="WP_090491642.1">
    <property type="nucleotide sequence ID" value="NZ_BJVY01000074.1"/>
</dbReference>
<protein>
    <submittedName>
        <fullName evidence="1">Uncharacterized protein</fullName>
    </submittedName>
</protein>
<dbReference type="EMBL" id="FNAJ01000008">
    <property type="protein sequence ID" value="SDE54015.1"/>
    <property type="molecule type" value="Genomic_DNA"/>
</dbReference>
<organism evidence="1 4">
    <name type="scientific">Myxococcus virescens</name>
    <dbReference type="NCBI Taxonomy" id="83456"/>
    <lineage>
        <taxon>Bacteria</taxon>
        <taxon>Pseudomonadati</taxon>
        <taxon>Myxococcota</taxon>
        <taxon>Myxococcia</taxon>
        <taxon>Myxococcales</taxon>
        <taxon>Cystobacterineae</taxon>
        <taxon>Myxococcaceae</taxon>
        <taxon>Myxococcus</taxon>
    </lineage>
</organism>
<dbReference type="Proteomes" id="UP000321224">
    <property type="component" value="Unassembled WGS sequence"/>
</dbReference>
<name>A0A511HQ12_9BACT</name>
<dbReference type="AlphaFoldDB" id="A0A511HQ12"/>
<comment type="caution">
    <text evidence="1">The sequence shown here is derived from an EMBL/GenBank/DDBJ whole genome shotgun (WGS) entry which is preliminary data.</text>
</comment>
<keyword evidence="3" id="KW-1185">Reference proteome</keyword>
<sequence length="143" mass="16308">MRWRVSRGDAVLYEGGSCVEAHARLEGNAELLVLLPGEDTWRAVDSFLWLVLVEGPGLHREPTLEEVTALLPQAGWRVETPDGPRVLRVEPQPLREGWRLRVSCDAGTDWQHFGPLRSTRREAESDRRAWLAQAWLAEVEPRH</sequence>
<proteinExistence type="predicted"/>
<reference evidence="1 4" key="2">
    <citation type="submission" date="2019-07" db="EMBL/GenBank/DDBJ databases">
        <title>Whole genome shotgun sequence of Myxococcus virescens NBRC 100334.</title>
        <authorList>
            <person name="Hosoyama A."/>
            <person name="Uohara A."/>
            <person name="Ohji S."/>
            <person name="Ichikawa N."/>
        </authorList>
    </citation>
    <scope>NUCLEOTIDE SEQUENCE [LARGE SCALE GENOMIC DNA]</scope>
    <source>
        <strain evidence="1 4">NBRC 100334</strain>
    </source>
</reference>